<evidence type="ECO:0000256" key="1">
    <source>
        <dbReference type="SAM" id="Phobius"/>
    </source>
</evidence>
<organism evidence="2 3">
    <name type="scientific">Aliarcobacter thereius</name>
    <dbReference type="NCBI Taxonomy" id="544718"/>
    <lineage>
        <taxon>Bacteria</taxon>
        <taxon>Pseudomonadati</taxon>
        <taxon>Campylobacterota</taxon>
        <taxon>Epsilonproteobacteria</taxon>
        <taxon>Campylobacterales</taxon>
        <taxon>Arcobacteraceae</taxon>
        <taxon>Aliarcobacter</taxon>
    </lineage>
</organism>
<dbReference type="InterPro" id="IPR027417">
    <property type="entry name" value="P-loop_NTPase"/>
</dbReference>
<evidence type="ECO:0008006" key="4">
    <source>
        <dbReference type="Google" id="ProtNLM"/>
    </source>
</evidence>
<keyword evidence="1" id="KW-1133">Transmembrane helix</keyword>
<keyword evidence="1" id="KW-0812">Transmembrane</keyword>
<comment type="caution">
    <text evidence="2">The sequence shown here is derived from an EMBL/GenBank/DDBJ whole genome shotgun (WGS) entry which is preliminary data.</text>
</comment>
<gene>
    <name evidence="2" type="ORF">FE246_07205</name>
</gene>
<dbReference type="RefSeq" id="WP_138142968.1">
    <property type="nucleotide sequence ID" value="NZ_VBUF01000004.1"/>
</dbReference>
<dbReference type="Proteomes" id="UP000308001">
    <property type="component" value="Unassembled WGS sequence"/>
</dbReference>
<dbReference type="SUPFAM" id="SSF52540">
    <property type="entry name" value="P-loop containing nucleoside triphosphate hydrolases"/>
    <property type="match status" value="1"/>
</dbReference>
<keyword evidence="1" id="KW-0472">Membrane</keyword>
<evidence type="ECO:0000313" key="2">
    <source>
        <dbReference type="EMBL" id="TLS71392.1"/>
    </source>
</evidence>
<sequence length="687" mass="78978">MNTNIKNSNYRIEQQSKIDIDDKQLLTLLEGKNIFIYFFIIISIYQEIYYLAFALFLITQLFTLQKYQAKIKIKKEMVENLNLVNNDDLKNKYSVKLGTLIYEHYKDIEVLSLFNNIKKMFGLSYETKKIIHSHNINASKNNAITPALQTDEMLREHTALMATTGGGKTELLINAYIESTIARGGGVFAVFGKSDNEVLQKVQAVSAKYNRLQDFLVYDFAEDKHGKTNSNTINIFELGNAKGIITTLVNIADFESDIWGKGGKVYLTSFLKFILTLRDVNFFIDYTKIDTIYNSNNKLEDYKENIKSLDTFAFAKIITDNDLLIKLLIIFDEIYIDSKNELNEILYQNFKNIILEEEDNNTSLSYLRNEEKNQFHSELKQVVVSQSRVENWESLKKYFQTGVETENGIYKGIEALTLKYPSNNGVFYNLSVSIDNLKNLFNFFDSFPSILKNQSNDISILDAIDSNKIVIFNIPGQNKVYAPVLAEMTISFLNALLERRGKDYKSDTTSLILLDEINSWLKTKRDKSFDIGDIMSVIRGLNMAAVLSFQSSLKKTLGEVDSSQVFANTNTIISLKLTDEDLIEALNKKVKKLKKLELEESQHSVDTNKKSQNKTEDIKYNKSEEDYFKPEMLANIKKGEGFIIRNGHASKFMSNYINQPNMYKTKKDEVLLNRYISIEEIKKELGC</sequence>
<protein>
    <recommendedName>
        <fullName evidence="4">TraD/TraG TraM recognition site domain-containing protein</fullName>
    </recommendedName>
</protein>
<name>A0A5R9H5N4_9BACT</name>
<reference evidence="2 3" key="1">
    <citation type="submission" date="2019-05" db="EMBL/GenBank/DDBJ databases">
        <title>Arcobacter cibarius and Arcobacter thereius providing challenges in identification an antibiotic susceptibility and Quinolone resistance.</title>
        <authorList>
            <person name="Busch A."/>
            <person name="Hanel I."/>
            <person name="Hotzel H."/>
            <person name="Tomaso H."/>
        </authorList>
    </citation>
    <scope>NUCLEOTIDE SEQUENCE [LARGE SCALE GENOMIC DNA]</scope>
    <source>
        <strain evidence="2 3">17CS1191_2</strain>
    </source>
</reference>
<evidence type="ECO:0000313" key="3">
    <source>
        <dbReference type="Proteomes" id="UP000308001"/>
    </source>
</evidence>
<accession>A0A5R9H5N4</accession>
<feature type="transmembrane region" description="Helical" evidence="1">
    <location>
        <begin position="34"/>
        <end position="64"/>
    </location>
</feature>
<dbReference type="EMBL" id="VBUF01000004">
    <property type="protein sequence ID" value="TLS71392.1"/>
    <property type="molecule type" value="Genomic_DNA"/>
</dbReference>
<dbReference type="AlphaFoldDB" id="A0A5R9H5N4"/>
<proteinExistence type="predicted"/>
<dbReference type="Gene3D" id="3.40.50.300">
    <property type="entry name" value="P-loop containing nucleotide triphosphate hydrolases"/>
    <property type="match status" value="1"/>
</dbReference>